<dbReference type="InterPro" id="IPR000028">
    <property type="entry name" value="Chloroperoxidase"/>
</dbReference>
<dbReference type="EMBL" id="KB456262">
    <property type="protein sequence ID" value="EMF14788.1"/>
    <property type="molecule type" value="Genomic_DNA"/>
</dbReference>
<dbReference type="InterPro" id="IPR036851">
    <property type="entry name" value="Chloroperoxidase-like_sf"/>
</dbReference>
<dbReference type="SUPFAM" id="SSF47571">
    <property type="entry name" value="Cloroperoxidase"/>
    <property type="match status" value="1"/>
</dbReference>
<name>M3CLX5_SPHMS</name>
<evidence type="ECO:0000313" key="11">
    <source>
        <dbReference type="Proteomes" id="UP000016931"/>
    </source>
</evidence>
<evidence type="ECO:0000256" key="8">
    <source>
        <dbReference type="SAM" id="SignalP"/>
    </source>
</evidence>
<dbReference type="Proteomes" id="UP000016931">
    <property type="component" value="Unassembled WGS sequence"/>
</dbReference>
<dbReference type="RefSeq" id="XP_016762909.1">
    <property type="nucleotide sequence ID" value="XM_016909642.1"/>
</dbReference>
<evidence type="ECO:0000259" key="9">
    <source>
        <dbReference type="PROSITE" id="PS51405"/>
    </source>
</evidence>
<sequence length="246" mass="27113">MQLLAPILFASSVALAQLTEEAWPFQAPQPGDLRSPCPALNAAANHGILPRNGRDIDLEMLGAAVRLAYNMTYDAMLVVGEPGLTTSTTGNASTFHLSDLAQHEPQAVEHDGSLTREDAYFGRGKPIQNDFSWKAWGRALDSWGNASIIDFRVAATELKARFDYGMQFNPEFNATFARTGALLQYGLMMSTFGNTLTGDGNVSLIRYWIEKERLPLEFGWQPSKSELNLPENSLLAGNISEIWDEL</sequence>
<comment type="similarity">
    <text evidence="7">Belongs to the chloroperoxidase family.</text>
</comment>
<dbReference type="AlphaFoldDB" id="M3CLX5"/>
<dbReference type="PROSITE" id="PS51405">
    <property type="entry name" value="HEME_HALOPEROXIDASE"/>
    <property type="match status" value="1"/>
</dbReference>
<evidence type="ECO:0000256" key="5">
    <source>
        <dbReference type="ARBA" id="ARBA00023002"/>
    </source>
</evidence>
<keyword evidence="2 10" id="KW-0575">Peroxidase</keyword>
<evidence type="ECO:0000256" key="6">
    <source>
        <dbReference type="ARBA" id="ARBA00023004"/>
    </source>
</evidence>
<dbReference type="HOGENOM" id="CLU_050230_0_2_1"/>
<evidence type="ECO:0000256" key="2">
    <source>
        <dbReference type="ARBA" id="ARBA00022559"/>
    </source>
</evidence>
<organism evidence="10 11">
    <name type="scientific">Sphaerulina musiva (strain SO2202)</name>
    <name type="common">Poplar stem canker fungus</name>
    <name type="synonym">Septoria musiva</name>
    <dbReference type="NCBI Taxonomy" id="692275"/>
    <lineage>
        <taxon>Eukaryota</taxon>
        <taxon>Fungi</taxon>
        <taxon>Dikarya</taxon>
        <taxon>Ascomycota</taxon>
        <taxon>Pezizomycotina</taxon>
        <taxon>Dothideomycetes</taxon>
        <taxon>Dothideomycetidae</taxon>
        <taxon>Mycosphaerellales</taxon>
        <taxon>Mycosphaerellaceae</taxon>
        <taxon>Sphaerulina</taxon>
    </lineage>
</organism>
<dbReference type="PANTHER" id="PTHR33577">
    <property type="entry name" value="STERIGMATOCYSTIN BIOSYNTHESIS PEROXIDASE STCC-RELATED"/>
    <property type="match status" value="1"/>
</dbReference>
<dbReference type="eggNOG" id="ENOG502R9CG">
    <property type="taxonomic scope" value="Eukaryota"/>
</dbReference>
<dbReference type="STRING" id="692275.M3CLX5"/>
<protein>
    <submittedName>
        <fullName evidence="10">Cloroperoxidase</fullName>
    </submittedName>
</protein>
<evidence type="ECO:0000313" key="10">
    <source>
        <dbReference type="EMBL" id="EMF14788.1"/>
    </source>
</evidence>
<keyword evidence="3" id="KW-0349">Heme</keyword>
<reference evidence="10 11" key="1">
    <citation type="journal article" date="2012" name="PLoS Pathog.">
        <title>Diverse lifestyles and strategies of plant pathogenesis encoded in the genomes of eighteen Dothideomycetes fungi.</title>
        <authorList>
            <person name="Ohm R.A."/>
            <person name="Feau N."/>
            <person name="Henrissat B."/>
            <person name="Schoch C.L."/>
            <person name="Horwitz B.A."/>
            <person name="Barry K.W."/>
            <person name="Condon B.J."/>
            <person name="Copeland A.C."/>
            <person name="Dhillon B."/>
            <person name="Glaser F."/>
            <person name="Hesse C.N."/>
            <person name="Kosti I."/>
            <person name="LaButti K."/>
            <person name="Lindquist E.A."/>
            <person name="Lucas S."/>
            <person name="Salamov A.A."/>
            <person name="Bradshaw R.E."/>
            <person name="Ciuffetti L."/>
            <person name="Hamelin R.C."/>
            <person name="Kema G.H.J."/>
            <person name="Lawrence C."/>
            <person name="Scott J.A."/>
            <person name="Spatafora J.W."/>
            <person name="Turgeon B.G."/>
            <person name="de Wit P.J.G.M."/>
            <person name="Zhong S."/>
            <person name="Goodwin S.B."/>
            <person name="Grigoriev I.V."/>
        </authorList>
    </citation>
    <scope>NUCLEOTIDE SEQUENCE [LARGE SCALE GENOMIC DNA]</scope>
    <source>
        <strain evidence="10 11">SO2202</strain>
    </source>
</reference>
<gene>
    <name evidence="10" type="ORF">SEPMUDRAFT_63494</name>
</gene>
<dbReference type="PANTHER" id="PTHR33577:SF19">
    <property type="entry name" value="HEME HALOPEROXIDASE FAMILY PROFILE DOMAIN-CONTAINING PROTEIN-RELATED"/>
    <property type="match status" value="1"/>
</dbReference>
<dbReference type="Gene3D" id="1.10.489.10">
    <property type="entry name" value="Chloroperoxidase-like"/>
    <property type="match status" value="1"/>
</dbReference>
<proteinExistence type="inferred from homology"/>
<comment type="cofactor">
    <cofactor evidence="1">
        <name>heme b</name>
        <dbReference type="ChEBI" id="CHEBI:60344"/>
    </cofactor>
</comment>
<dbReference type="OrthoDB" id="407298at2759"/>
<evidence type="ECO:0000256" key="3">
    <source>
        <dbReference type="ARBA" id="ARBA00022617"/>
    </source>
</evidence>
<dbReference type="OMA" id="MINHAAQ"/>
<keyword evidence="5" id="KW-0560">Oxidoreductase</keyword>
<dbReference type="GO" id="GO:0046872">
    <property type="term" value="F:metal ion binding"/>
    <property type="evidence" value="ECO:0007669"/>
    <property type="project" value="UniProtKB-KW"/>
</dbReference>
<accession>M3CLX5</accession>
<dbReference type="GeneID" id="27906779"/>
<keyword evidence="6" id="KW-0408">Iron</keyword>
<evidence type="ECO:0000256" key="7">
    <source>
        <dbReference type="ARBA" id="ARBA00025795"/>
    </source>
</evidence>
<keyword evidence="8" id="KW-0732">Signal</keyword>
<feature type="signal peptide" evidence="8">
    <location>
        <begin position="1"/>
        <end position="16"/>
    </location>
</feature>
<keyword evidence="4" id="KW-0479">Metal-binding</keyword>
<feature type="domain" description="Heme haloperoxidase family profile" evidence="9">
    <location>
        <begin position="21"/>
        <end position="236"/>
    </location>
</feature>
<evidence type="ECO:0000256" key="4">
    <source>
        <dbReference type="ARBA" id="ARBA00022723"/>
    </source>
</evidence>
<keyword evidence="11" id="KW-1185">Reference proteome</keyword>
<feature type="chain" id="PRO_5004032000" evidence="8">
    <location>
        <begin position="17"/>
        <end position="246"/>
    </location>
</feature>
<dbReference type="GO" id="GO:0004601">
    <property type="term" value="F:peroxidase activity"/>
    <property type="evidence" value="ECO:0007669"/>
    <property type="project" value="UniProtKB-KW"/>
</dbReference>
<dbReference type="Pfam" id="PF01328">
    <property type="entry name" value="Peroxidase_2"/>
    <property type="match status" value="1"/>
</dbReference>
<evidence type="ECO:0000256" key="1">
    <source>
        <dbReference type="ARBA" id="ARBA00001970"/>
    </source>
</evidence>